<dbReference type="InterPro" id="IPR029060">
    <property type="entry name" value="PIN-like_dom_sf"/>
</dbReference>
<reference evidence="1 2" key="1">
    <citation type="journal article" date="2024" name="Plant J.">
        <title>Genome sequences and population genomics reveal climatic adaptation and genomic divergence between two closely related sweetgum species.</title>
        <authorList>
            <person name="Xu W.Q."/>
            <person name="Ren C.Q."/>
            <person name="Zhang X.Y."/>
            <person name="Comes H.P."/>
            <person name="Liu X.H."/>
            <person name="Li Y.G."/>
            <person name="Kettle C.J."/>
            <person name="Jalonen R."/>
            <person name="Gaisberger H."/>
            <person name="Ma Y.Z."/>
            <person name="Qiu Y.X."/>
        </authorList>
    </citation>
    <scope>NUCLEOTIDE SEQUENCE [LARGE SCALE GENOMIC DNA]</scope>
    <source>
        <strain evidence="1">Hangzhou</strain>
    </source>
</reference>
<name>A0AAP0S890_LIQFO</name>
<sequence>MRAHRGSLFGSLDAAKYSLCVKLMQVLKIEDHEANDVVATLVGQVLQRGYRVVIASPDLSLSEYATLFYNFDLMIYYIIVRTYYMLKIVDFVD</sequence>
<protein>
    <submittedName>
        <fullName evidence="1">Uncharacterized protein</fullName>
    </submittedName>
</protein>
<dbReference type="EMBL" id="JBBPBK010000002">
    <property type="protein sequence ID" value="KAK9289547.1"/>
    <property type="molecule type" value="Genomic_DNA"/>
</dbReference>
<accession>A0AAP0S890</accession>
<evidence type="ECO:0000313" key="2">
    <source>
        <dbReference type="Proteomes" id="UP001415857"/>
    </source>
</evidence>
<dbReference type="Gene3D" id="3.40.50.1010">
    <property type="entry name" value="5'-nuclease"/>
    <property type="match status" value="1"/>
</dbReference>
<comment type="caution">
    <text evidence="1">The sequence shown here is derived from an EMBL/GenBank/DDBJ whole genome shotgun (WGS) entry which is preliminary data.</text>
</comment>
<gene>
    <name evidence="1" type="ORF">L1049_007703</name>
</gene>
<organism evidence="1 2">
    <name type="scientific">Liquidambar formosana</name>
    <name type="common">Formosan gum</name>
    <dbReference type="NCBI Taxonomy" id="63359"/>
    <lineage>
        <taxon>Eukaryota</taxon>
        <taxon>Viridiplantae</taxon>
        <taxon>Streptophyta</taxon>
        <taxon>Embryophyta</taxon>
        <taxon>Tracheophyta</taxon>
        <taxon>Spermatophyta</taxon>
        <taxon>Magnoliopsida</taxon>
        <taxon>eudicotyledons</taxon>
        <taxon>Gunneridae</taxon>
        <taxon>Pentapetalae</taxon>
        <taxon>Saxifragales</taxon>
        <taxon>Altingiaceae</taxon>
        <taxon>Liquidambar</taxon>
    </lineage>
</organism>
<keyword evidence="2" id="KW-1185">Reference proteome</keyword>
<dbReference type="AlphaFoldDB" id="A0AAP0S890"/>
<evidence type="ECO:0000313" key="1">
    <source>
        <dbReference type="EMBL" id="KAK9289547.1"/>
    </source>
</evidence>
<dbReference type="Proteomes" id="UP001415857">
    <property type="component" value="Unassembled WGS sequence"/>
</dbReference>
<proteinExistence type="predicted"/>
<dbReference type="SUPFAM" id="SSF88723">
    <property type="entry name" value="PIN domain-like"/>
    <property type="match status" value="1"/>
</dbReference>